<reference evidence="2" key="1">
    <citation type="submission" date="2022-06" db="EMBL/GenBank/DDBJ databases">
        <title>Complete genome sequence of Streptomyces nigrescens HEK616.</title>
        <authorList>
            <person name="Asamizu S."/>
            <person name="Onaka H."/>
        </authorList>
    </citation>
    <scope>NUCLEOTIDE SEQUENCE</scope>
    <source>
        <strain evidence="2">HEK616</strain>
    </source>
</reference>
<sequence length="123" mass="13312">MRPRAIAEDQVKVAASAAHVEVAFSLPKCPRAPAISGAGGDGRGRLRGTSDPLRPIGSPAMPVRTPCPIGPSAAERVRLKKMTYGHKTEHRLRVRAQVVPHAAKISWHSFRIQAIRLLGRTLN</sequence>
<organism evidence="2 3">
    <name type="scientific">Streptomyces nigrescens</name>
    <dbReference type="NCBI Taxonomy" id="1920"/>
    <lineage>
        <taxon>Bacteria</taxon>
        <taxon>Bacillati</taxon>
        <taxon>Actinomycetota</taxon>
        <taxon>Actinomycetes</taxon>
        <taxon>Kitasatosporales</taxon>
        <taxon>Streptomycetaceae</taxon>
        <taxon>Streptomyces</taxon>
    </lineage>
</organism>
<keyword evidence="3" id="KW-1185">Reference proteome</keyword>
<gene>
    <name evidence="2" type="ORF">HEK616_05860</name>
</gene>
<evidence type="ECO:0000313" key="2">
    <source>
        <dbReference type="EMBL" id="BDM67099.1"/>
    </source>
</evidence>
<feature type="region of interest" description="Disordered" evidence="1">
    <location>
        <begin position="33"/>
        <end position="71"/>
    </location>
</feature>
<protein>
    <recommendedName>
        <fullName evidence="4">Transposase</fullName>
    </recommendedName>
</protein>
<evidence type="ECO:0008006" key="4">
    <source>
        <dbReference type="Google" id="ProtNLM"/>
    </source>
</evidence>
<dbReference type="EMBL" id="AP026073">
    <property type="protein sequence ID" value="BDM67099.1"/>
    <property type="molecule type" value="Genomic_DNA"/>
</dbReference>
<evidence type="ECO:0000313" key="3">
    <source>
        <dbReference type="Proteomes" id="UP001059597"/>
    </source>
</evidence>
<accession>A0ABM7ZL36</accession>
<proteinExistence type="predicted"/>
<evidence type="ECO:0000256" key="1">
    <source>
        <dbReference type="SAM" id="MobiDB-lite"/>
    </source>
</evidence>
<dbReference type="Proteomes" id="UP001059597">
    <property type="component" value="Chromosome"/>
</dbReference>
<name>A0ABM7ZL36_STRNI</name>